<proteinExistence type="predicted"/>
<dbReference type="EMBL" id="FNUA01000002">
    <property type="protein sequence ID" value="SEE18693.1"/>
    <property type="molecule type" value="Genomic_DNA"/>
</dbReference>
<reference evidence="2 5" key="2">
    <citation type="submission" date="2018-03" db="EMBL/GenBank/DDBJ databases">
        <title>Draft genome sequence of the type strain of Pseudomonas palleroniana LMG 23076, isolated from rice in Cameroon.</title>
        <authorList>
            <person name="Tambong J.T."/>
        </authorList>
    </citation>
    <scope>NUCLEOTIDE SEQUENCE [LARGE SCALE GENOMIC DNA]</scope>
    <source>
        <strain evidence="2 5">LMG 23076</strain>
    </source>
</reference>
<gene>
    <name evidence="2" type="ORF">C9383_05525</name>
    <name evidence="1" type="ORF">F7R03_27575</name>
    <name evidence="3" type="ORF">SAMN04490198_0763</name>
</gene>
<evidence type="ECO:0000313" key="1">
    <source>
        <dbReference type="EMBL" id="KAB0563278.1"/>
    </source>
</evidence>
<dbReference type="Proteomes" id="UP000199129">
    <property type="component" value="Unassembled WGS sequence"/>
</dbReference>
<dbReference type="Proteomes" id="UP000423257">
    <property type="component" value="Unassembled WGS sequence"/>
</dbReference>
<keyword evidence="5" id="KW-1185">Reference proteome</keyword>
<dbReference type="GO" id="GO:0110001">
    <property type="term" value="C:toxin-antitoxin complex"/>
    <property type="evidence" value="ECO:0007669"/>
    <property type="project" value="InterPro"/>
</dbReference>
<sequence>MRIIAISQLKSFWQKYPDSEQPLLAWLDEAKNANWSTPALLKQQFRNASILKGRRVVFNIKGNDYRLVVSVAYRYGALYIKFVGTHEQYDAIDADTVETE</sequence>
<name>A0A1H5GSH9_9PSED</name>
<evidence type="ECO:0000313" key="4">
    <source>
        <dbReference type="Proteomes" id="UP000199129"/>
    </source>
</evidence>
<evidence type="ECO:0000313" key="5">
    <source>
        <dbReference type="Proteomes" id="UP000240476"/>
    </source>
</evidence>
<dbReference type="Proteomes" id="UP000240476">
    <property type="component" value="Unassembled WGS sequence"/>
</dbReference>
<evidence type="ECO:0000313" key="3">
    <source>
        <dbReference type="EMBL" id="SEE18693.1"/>
    </source>
</evidence>
<accession>A0A1H5GSH9</accession>
<dbReference type="EMBL" id="PYWX01000016">
    <property type="protein sequence ID" value="PTC30491.1"/>
    <property type="molecule type" value="Genomic_DNA"/>
</dbReference>
<dbReference type="AlphaFoldDB" id="A0A1H5GSH9"/>
<dbReference type="EMBL" id="VZPQ01000034">
    <property type="protein sequence ID" value="KAB0563278.1"/>
    <property type="molecule type" value="Genomic_DNA"/>
</dbReference>
<dbReference type="RefSeq" id="WP_090366207.1">
    <property type="nucleotide sequence ID" value="NZ_FNUA01000002.1"/>
</dbReference>
<protein>
    <submittedName>
        <fullName evidence="1">Type II toxin-antitoxin system HigB family toxin</fullName>
    </submittedName>
    <submittedName>
        <fullName evidence="3">mRNA interferase HigB</fullName>
    </submittedName>
</protein>
<organism evidence="3 4">
    <name type="scientific">Pseudomonas palleroniana</name>
    <dbReference type="NCBI Taxonomy" id="191390"/>
    <lineage>
        <taxon>Bacteria</taxon>
        <taxon>Pseudomonadati</taxon>
        <taxon>Pseudomonadota</taxon>
        <taxon>Gammaproteobacteria</taxon>
        <taxon>Pseudomonadales</taxon>
        <taxon>Pseudomonadaceae</taxon>
        <taxon>Pseudomonas</taxon>
    </lineage>
</organism>
<dbReference type="GO" id="GO:0003723">
    <property type="term" value="F:RNA binding"/>
    <property type="evidence" value="ECO:0007669"/>
    <property type="project" value="InterPro"/>
</dbReference>
<dbReference type="InterPro" id="IPR018669">
    <property type="entry name" value="Toxin_HigB"/>
</dbReference>
<evidence type="ECO:0000313" key="6">
    <source>
        <dbReference type="Proteomes" id="UP000423257"/>
    </source>
</evidence>
<reference evidence="3 4" key="1">
    <citation type="submission" date="2016-10" db="EMBL/GenBank/DDBJ databases">
        <authorList>
            <person name="de Groot N.N."/>
        </authorList>
    </citation>
    <scope>NUCLEOTIDE SEQUENCE [LARGE SCALE GENOMIC DNA]</scope>
    <source>
        <strain evidence="3 4">BS3265</strain>
    </source>
</reference>
<reference evidence="1 6" key="3">
    <citation type="submission" date="2019-09" db="EMBL/GenBank/DDBJ databases">
        <title>Draft genome sequences of 48 bacterial type strains from the CCUG.</title>
        <authorList>
            <person name="Tunovic T."/>
            <person name="Pineiro-Iglesias B."/>
            <person name="Unosson C."/>
            <person name="Inganas E."/>
            <person name="Ohlen M."/>
            <person name="Cardew S."/>
            <person name="Jensie-Markopoulos S."/>
            <person name="Salva-Serra F."/>
            <person name="Jaen-Luchoro D."/>
            <person name="Karlsson R."/>
            <person name="Svensson-Stadler L."/>
            <person name="Chun J."/>
            <person name="Moore E."/>
        </authorList>
    </citation>
    <scope>NUCLEOTIDE SEQUENCE [LARGE SCALE GENOMIC DNA]</scope>
    <source>
        <strain evidence="1 6">CCUG 51524</strain>
    </source>
</reference>
<dbReference type="GO" id="GO:0004519">
    <property type="term" value="F:endonuclease activity"/>
    <property type="evidence" value="ECO:0007669"/>
    <property type="project" value="InterPro"/>
</dbReference>
<evidence type="ECO:0000313" key="2">
    <source>
        <dbReference type="EMBL" id="PTC30491.1"/>
    </source>
</evidence>
<dbReference type="Pfam" id="PF09907">
    <property type="entry name" value="HigB_toxin"/>
    <property type="match status" value="1"/>
</dbReference>